<dbReference type="Pfam" id="PF05099">
    <property type="entry name" value="TerB"/>
    <property type="match status" value="1"/>
</dbReference>
<sequence length="178" mass="20953">MPDLKEQLYPSWPAQVVAHPMVSSPDEDKYRYLQVLTLLIDADDVILDEEIEYLRRMVQIFGLENGTVGKLIKFVQLPETDEMRKTMATFYDKRGYSLMMDLIFVAWSDEDFHPKEREFILHCSDLLGISMDKLHVMLQMVEAIRKEDLDRLTELIEEFQEVKGDPEQLRFFWSSLAA</sequence>
<dbReference type="AlphaFoldDB" id="A0A382T039"/>
<accession>A0A382T039</accession>
<dbReference type="InterPro" id="IPR007791">
    <property type="entry name" value="DjlA_N"/>
</dbReference>
<protein>
    <recommendedName>
        <fullName evidence="1">Co-chaperone DjlA N-terminal domain-containing protein</fullName>
    </recommendedName>
</protein>
<dbReference type="SUPFAM" id="SSF158682">
    <property type="entry name" value="TerB-like"/>
    <property type="match status" value="1"/>
</dbReference>
<evidence type="ECO:0000313" key="2">
    <source>
        <dbReference type="EMBL" id="SVD15514.1"/>
    </source>
</evidence>
<feature type="domain" description="Co-chaperone DjlA N-terminal" evidence="1">
    <location>
        <begin position="35"/>
        <end position="134"/>
    </location>
</feature>
<reference evidence="2" key="1">
    <citation type="submission" date="2018-05" db="EMBL/GenBank/DDBJ databases">
        <authorList>
            <person name="Lanie J.A."/>
            <person name="Ng W.-L."/>
            <person name="Kazmierczak K.M."/>
            <person name="Andrzejewski T.M."/>
            <person name="Davidsen T.M."/>
            <person name="Wayne K.J."/>
            <person name="Tettelin H."/>
            <person name="Glass J.I."/>
            <person name="Rusch D."/>
            <person name="Podicherti R."/>
            <person name="Tsui H.-C.T."/>
            <person name="Winkler M.E."/>
        </authorList>
    </citation>
    <scope>NUCLEOTIDE SEQUENCE</scope>
</reference>
<dbReference type="Gene3D" id="1.10.3680.10">
    <property type="entry name" value="TerB-like"/>
    <property type="match status" value="1"/>
</dbReference>
<organism evidence="2">
    <name type="scientific">marine metagenome</name>
    <dbReference type="NCBI Taxonomy" id="408172"/>
    <lineage>
        <taxon>unclassified sequences</taxon>
        <taxon>metagenomes</taxon>
        <taxon>ecological metagenomes</taxon>
    </lineage>
</organism>
<gene>
    <name evidence="2" type="ORF">METZ01_LOCUS368368</name>
</gene>
<dbReference type="InterPro" id="IPR029024">
    <property type="entry name" value="TerB-like"/>
</dbReference>
<dbReference type="EMBL" id="UINC01132910">
    <property type="protein sequence ID" value="SVD15514.1"/>
    <property type="molecule type" value="Genomic_DNA"/>
</dbReference>
<evidence type="ECO:0000259" key="1">
    <source>
        <dbReference type="Pfam" id="PF05099"/>
    </source>
</evidence>
<name>A0A382T039_9ZZZZ</name>
<proteinExistence type="predicted"/>